<feature type="transmembrane region" description="Helical" evidence="5">
    <location>
        <begin position="20"/>
        <end position="39"/>
    </location>
</feature>
<keyword evidence="3" id="KW-0862">Zinc</keyword>
<dbReference type="AlphaFoldDB" id="A0A8T1QMS4"/>
<dbReference type="EMBL" id="CM031813">
    <property type="protein sequence ID" value="KAG6655292.1"/>
    <property type="molecule type" value="Genomic_DNA"/>
</dbReference>
<evidence type="ECO:0000256" key="5">
    <source>
        <dbReference type="SAM" id="Phobius"/>
    </source>
</evidence>
<organism evidence="7 8">
    <name type="scientific">Carya illinoinensis</name>
    <name type="common">Pecan</name>
    <dbReference type="NCBI Taxonomy" id="32201"/>
    <lineage>
        <taxon>Eukaryota</taxon>
        <taxon>Viridiplantae</taxon>
        <taxon>Streptophyta</taxon>
        <taxon>Embryophyta</taxon>
        <taxon>Tracheophyta</taxon>
        <taxon>Spermatophyta</taxon>
        <taxon>Magnoliopsida</taxon>
        <taxon>eudicotyledons</taxon>
        <taxon>Gunneridae</taxon>
        <taxon>Pentapetalae</taxon>
        <taxon>rosids</taxon>
        <taxon>fabids</taxon>
        <taxon>Fagales</taxon>
        <taxon>Juglandaceae</taxon>
        <taxon>Carya</taxon>
    </lineage>
</organism>
<evidence type="ECO:0000256" key="2">
    <source>
        <dbReference type="ARBA" id="ARBA00022771"/>
    </source>
</evidence>
<dbReference type="PANTHER" id="PTHR45969">
    <property type="entry name" value="RING ZINC FINGER PROTEIN-RELATED"/>
    <property type="match status" value="1"/>
</dbReference>
<dbReference type="GO" id="GO:0008270">
    <property type="term" value="F:zinc ion binding"/>
    <property type="evidence" value="ECO:0007669"/>
    <property type="project" value="UniProtKB-KW"/>
</dbReference>
<dbReference type="Proteomes" id="UP000811609">
    <property type="component" value="Chromosome 5"/>
</dbReference>
<feature type="transmembrane region" description="Helical" evidence="5">
    <location>
        <begin position="65"/>
        <end position="83"/>
    </location>
</feature>
<dbReference type="GO" id="GO:0061630">
    <property type="term" value="F:ubiquitin protein ligase activity"/>
    <property type="evidence" value="ECO:0007669"/>
    <property type="project" value="TreeGrafter"/>
</dbReference>
<sequence>MNWPVDFRHLIPHLRSICSFTARPYIFAFFTCFMGLPFVSTKFPKLTLHVITSQNLFPGNLVKEFILVLLFSCLSLLRQLFFFRDGEDIRPSPSLVPVPFHFIVESIKRHLPSVQYGDILKRRGICIAKECICIVCMNSIEASDGVRELCNCCHVFHKECLDVWIGQGHATCPLCRAKLFPLIQREELGTLGGDPWRMERMVYLFGEDYVMGTS</sequence>
<dbReference type="PANTHER" id="PTHR45969:SF81">
    <property type="entry name" value="OS08G0157400 PROTEIN"/>
    <property type="match status" value="1"/>
</dbReference>
<reference evidence="7" key="1">
    <citation type="submission" date="2020-12" db="EMBL/GenBank/DDBJ databases">
        <title>WGS assembly of Carya illinoinensis cv. Pawnee.</title>
        <authorList>
            <person name="Platts A."/>
            <person name="Shu S."/>
            <person name="Wright S."/>
            <person name="Barry K."/>
            <person name="Edger P."/>
            <person name="Pires J.C."/>
            <person name="Schmutz J."/>
        </authorList>
    </citation>
    <scope>NUCLEOTIDE SEQUENCE</scope>
    <source>
        <tissue evidence="7">Leaf</tissue>
    </source>
</reference>
<keyword evidence="8" id="KW-1185">Reference proteome</keyword>
<proteinExistence type="predicted"/>
<keyword evidence="1" id="KW-0479">Metal-binding</keyword>
<keyword evidence="5" id="KW-0812">Transmembrane</keyword>
<evidence type="ECO:0000256" key="1">
    <source>
        <dbReference type="ARBA" id="ARBA00022723"/>
    </source>
</evidence>
<keyword evidence="5" id="KW-0472">Membrane</keyword>
<evidence type="ECO:0000313" key="7">
    <source>
        <dbReference type="EMBL" id="KAG6655292.1"/>
    </source>
</evidence>
<protein>
    <recommendedName>
        <fullName evidence="6">RING-type domain-containing protein</fullName>
    </recommendedName>
</protein>
<accession>A0A8T1QMS4</accession>
<dbReference type="Pfam" id="PF13639">
    <property type="entry name" value="zf-RING_2"/>
    <property type="match status" value="1"/>
</dbReference>
<feature type="domain" description="RING-type" evidence="6">
    <location>
        <begin position="133"/>
        <end position="176"/>
    </location>
</feature>
<evidence type="ECO:0000256" key="4">
    <source>
        <dbReference type="PROSITE-ProRule" id="PRU00175"/>
    </source>
</evidence>
<evidence type="ECO:0000259" key="6">
    <source>
        <dbReference type="PROSITE" id="PS50089"/>
    </source>
</evidence>
<keyword evidence="2 4" id="KW-0863">Zinc-finger</keyword>
<gene>
    <name evidence="7" type="ORF">CIPAW_05G205500</name>
</gene>
<dbReference type="SMART" id="SM00184">
    <property type="entry name" value="RING"/>
    <property type="match status" value="1"/>
</dbReference>
<name>A0A8T1QMS4_CARIL</name>
<evidence type="ECO:0000256" key="3">
    <source>
        <dbReference type="ARBA" id="ARBA00022833"/>
    </source>
</evidence>
<dbReference type="PROSITE" id="PS50089">
    <property type="entry name" value="ZF_RING_2"/>
    <property type="match status" value="1"/>
</dbReference>
<evidence type="ECO:0000313" key="8">
    <source>
        <dbReference type="Proteomes" id="UP000811609"/>
    </source>
</evidence>
<comment type="caution">
    <text evidence="7">The sequence shown here is derived from an EMBL/GenBank/DDBJ whole genome shotgun (WGS) entry which is preliminary data.</text>
</comment>
<dbReference type="InterPro" id="IPR001841">
    <property type="entry name" value="Znf_RING"/>
</dbReference>
<keyword evidence="5" id="KW-1133">Transmembrane helix</keyword>
<dbReference type="GO" id="GO:0016567">
    <property type="term" value="P:protein ubiquitination"/>
    <property type="evidence" value="ECO:0007669"/>
    <property type="project" value="TreeGrafter"/>
</dbReference>